<feature type="transmembrane region" description="Helical" evidence="6">
    <location>
        <begin position="710"/>
        <end position="728"/>
    </location>
</feature>
<feature type="transmembrane region" description="Helical" evidence="6">
    <location>
        <begin position="144"/>
        <end position="163"/>
    </location>
</feature>
<dbReference type="Pfam" id="PF10337">
    <property type="entry name" value="ArAE_2_N"/>
    <property type="match status" value="1"/>
</dbReference>
<dbReference type="InterPro" id="IPR018823">
    <property type="entry name" value="ArAE_2_N"/>
</dbReference>
<keyword evidence="4 6" id="KW-0472">Membrane</keyword>
<dbReference type="InterPro" id="IPR018820">
    <property type="entry name" value="BRE4-related_DUF2421"/>
</dbReference>
<dbReference type="Proteomes" id="UP000235023">
    <property type="component" value="Unassembled WGS sequence"/>
</dbReference>
<proteinExistence type="predicted"/>
<feature type="region of interest" description="Disordered" evidence="5">
    <location>
        <begin position="1037"/>
        <end position="1060"/>
    </location>
</feature>
<evidence type="ECO:0000256" key="6">
    <source>
        <dbReference type="SAM" id="Phobius"/>
    </source>
</evidence>
<feature type="transmembrane region" description="Helical" evidence="6">
    <location>
        <begin position="103"/>
        <end position="124"/>
    </location>
</feature>
<evidence type="ECO:0000256" key="4">
    <source>
        <dbReference type="ARBA" id="ARBA00023136"/>
    </source>
</evidence>
<dbReference type="Pfam" id="PF13515">
    <property type="entry name" value="FUSC_2"/>
    <property type="match status" value="1"/>
</dbReference>
<feature type="transmembrane region" description="Helical" evidence="6">
    <location>
        <begin position="773"/>
        <end position="796"/>
    </location>
</feature>
<feature type="transmembrane region" description="Helical" evidence="6">
    <location>
        <begin position="633"/>
        <end position="650"/>
    </location>
</feature>
<dbReference type="PANTHER" id="PTHR37994">
    <property type="entry name" value="ARAE_2_N DOMAIN-CONTAINING PROTEIN-RELATED"/>
    <property type="match status" value="1"/>
</dbReference>
<feature type="transmembrane region" description="Helical" evidence="6">
    <location>
        <begin position="735"/>
        <end position="753"/>
    </location>
</feature>
<feature type="region of interest" description="Disordered" evidence="5">
    <location>
        <begin position="419"/>
        <end position="442"/>
    </location>
</feature>
<evidence type="ECO:0000256" key="1">
    <source>
        <dbReference type="ARBA" id="ARBA00004141"/>
    </source>
</evidence>
<comment type="subcellular location">
    <subcellularLocation>
        <location evidence="1">Membrane</location>
        <topology evidence="1">Multi-pass membrane protein</topology>
    </subcellularLocation>
</comment>
<feature type="transmembrane region" description="Helical" evidence="6">
    <location>
        <begin position="684"/>
        <end position="704"/>
    </location>
</feature>
<gene>
    <name evidence="10" type="ORF">BDW42DRAFT_133259</name>
</gene>
<feature type="domain" description="Putative ER transporter 6TM N-terminal" evidence="8">
    <location>
        <begin position="32"/>
        <end position="470"/>
    </location>
</feature>
<evidence type="ECO:0000259" key="7">
    <source>
        <dbReference type="Pfam" id="PF10334"/>
    </source>
</evidence>
<keyword evidence="11" id="KW-1185">Reference proteome</keyword>
<protein>
    <recommendedName>
        <fullName evidence="12">ER transporter 6TM N-terminal domain-containing protein</fullName>
    </recommendedName>
</protein>
<keyword evidence="3 6" id="KW-1133">Transmembrane helix</keyword>
<feature type="domain" description="DUF2421" evidence="7">
    <location>
        <begin position="797"/>
        <end position="1025"/>
    </location>
</feature>
<dbReference type="GO" id="GO:0016020">
    <property type="term" value="C:membrane"/>
    <property type="evidence" value="ECO:0007669"/>
    <property type="project" value="UniProtKB-SubCell"/>
</dbReference>
<evidence type="ECO:0008006" key="12">
    <source>
        <dbReference type="Google" id="ProtNLM"/>
    </source>
</evidence>
<dbReference type="AlphaFoldDB" id="A0A2J5I772"/>
<evidence type="ECO:0000313" key="11">
    <source>
        <dbReference type="Proteomes" id="UP000235023"/>
    </source>
</evidence>
<evidence type="ECO:0000313" key="10">
    <source>
        <dbReference type="EMBL" id="PLN85851.1"/>
    </source>
</evidence>
<evidence type="ECO:0000256" key="2">
    <source>
        <dbReference type="ARBA" id="ARBA00022692"/>
    </source>
</evidence>
<accession>A0A2J5I772</accession>
<feature type="domain" description="Integral membrane bound transporter" evidence="9">
    <location>
        <begin position="656"/>
        <end position="793"/>
    </location>
</feature>
<dbReference type="EMBL" id="KZ559502">
    <property type="protein sequence ID" value="PLN85851.1"/>
    <property type="molecule type" value="Genomic_DNA"/>
</dbReference>
<evidence type="ECO:0000256" key="5">
    <source>
        <dbReference type="SAM" id="MobiDB-lite"/>
    </source>
</evidence>
<keyword evidence="2 6" id="KW-0812">Transmembrane</keyword>
<dbReference type="OrthoDB" id="2274698at2759"/>
<dbReference type="Pfam" id="PF10334">
    <property type="entry name" value="BRE4"/>
    <property type="match status" value="1"/>
</dbReference>
<dbReference type="InterPro" id="IPR049453">
    <property type="entry name" value="Memb_transporter_dom"/>
</dbReference>
<feature type="transmembrane region" description="Helical" evidence="6">
    <location>
        <begin position="175"/>
        <end position="195"/>
    </location>
</feature>
<feature type="region of interest" description="Disordered" evidence="5">
    <location>
        <begin position="1"/>
        <end position="25"/>
    </location>
</feature>
<feature type="transmembrane region" description="Helical" evidence="6">
    <location>
        <begin position="72"/>
        <end position="91"/>
    </location>
</feature>
<name>A0A2J5I772_9EURO</name>
<dbReference type="PANTHER" id="PTHR37994:SF4">
    <property type="entry name" value="ER TRANSPORTER 6TM N-TERMINAL DOMAIN-CONTAINING PROTEIN-RELATED"/>
    <property type="match status" value="1"/>
</dbReference>
<organism evidence="10 11">
    <name type="scientific">Aspergillus taichungensis</name>
    <dbReference type="NCBI Taxonomy" id="482145"/>
    <lineage>
        <taxon>Eukaryota</taxon>
        <taxon>Fungi</taxon>
        <taxon>Dikarya</taxon>
        <taxon>Ascomycota</taxon>
        <taxon>Pezizomycotina</taxon>
        <taxon>Eurotiomycetes</taxon>
        <taxon>Eurotiomycetidae</taxon>
        <taxon>Eurotiales</taxon>
        <taxon>Aspergillaceae</taxon>
        <taxon>Aspergillus</taxon>
        <taxon>Aspergillus subgen. Circumdati</taxon>
    </lineage>
</organism>
<evidence type="ECO:0000259" key="8">
    <source>
        <dbReference type="Pfam" id="PF10337"/>
    </source>
</evidence>
<feature type="region of interest" description="Disordered" evidence="5">
    <location>
        <begin position="487"/>
        <end position="506"/>
    </location>
</feature>
<feature type="compositionally biased region" description="Basic and acidic residues" evidence="5">
    <location>
        <begin position="16"/>
        <end position="25"/>
    </location>
</feature>
<feature type="compositionally biased region" description="Low complexity" evidence="5">
    <location>
        <begin position="1"/>
        <end position="15"/>
    </location>
</feature>
<sequence>MTSSSSSSSSSSTTTRSDEPQEPKRVGLGRKIQNAWARLELDCHTVMLMIKGALPPTICLAIYEADSAAAEFGTVGYLMAVISILGFAIMPRARFIQMMVLDVLAVCIAAAFALLMMYTCVKARQHTQSAEDARVPAGTKTAPYNSSASVVSGIWLFFQIYLVHSVRAKFMQFQFPVIIYSIIANVSFTYAPRMATMPAAVTMVRKLLEVALTGLAVSTGTCLFIMPVTSRGIVFKQMAGYIDGLRGTLHAHRNYFTTMERDDMFGRAETHDSTIEKVTKKGKVYSPEAQAIHAAVTKLTELHAKLHQDLTFAKREFAYGKLGADDLQTIFRHLRYVMIPVVGLSFVVEIFERLSDHNKWNPPLDRAGADVPDEVRERVVREWNDIMRAVHDPFRSMIQSIDEGLEHVLYSLELGKPPKKSAAAKNGATNGDDVEASSVPKPGDRGFAPYLERRLREFKVAKRLALRTWSEEKGIKLPPDFFERPSSAHGDIGEIPRDVSPGDPGVSRDRSWRQLYLFLYMEQLLQSTGQVVLDFVRFADERVESGKLSKKHIIIPGSKRLLKWARSMFTTEDAHEDGNMGGDLNTQNHVLQLGEAYRYRKDPEHLPPETMFQRIGDGIRVIPALLRSNESSYGFRVACATMTIAVVAFISDTQEFFVRQRFVWAMIMVNLSMSPTAGQSIFGFVLRILGTVLAMILSLLAWYIPGQKSPGVHVFLFVFLACVFYVPIKMFRFRIAAMITLISTTMVVGYELQVNKVGQEVARSSGQSYYPTYLLAPYRLATVTGGIAVAFFWTFFPYPMSERSMMRQSLGASLYMLANYYSVIHETVKVRMRGGEGDWTLKTSAGRRLSKARNKVFSKLTLMLNGLRTYSEFQRWEVPVGGRFPKRKYDSIISRVENIVSYLSLLGYASDTLLAMEGEDESDTAWLHDLRRLVINARITTHEITSLLCLLSASISNRQPLPPYLKTPRPYSLSKRLEALDEDILSVRHIAEPGFATFSVLQISTRCIVGDVERLMKDVKSLVGELDFSFHAVSTAQSQSTKSSVDVPRSSRATDRDKMD</sequence>
<reference evidence="11" key="1">
    <citation type="submission" date="2017-12" db="EMBL/GenBank/DDBJ databases">
        <authorList>
            <consortium name="DOE Joint Genome Institute"/>
            <person name="Mondo S.J."/>
            <person name="Kjaerbolling I."/>
            <person name="Vesth T.C."/>
            <person name="Frisvad J.C."/>
            <person name="Nybo J.L."/>
            <person name="Theobald S."/>
            <person name="Kuo A."/>
            <person name="Bowyer P."/>
            <person name="Matsuda Y."/>
            <person name="Lyhne E.K."/>
            <person name="Kogle M.E."/>
            <person name="Clum A."/>
            <person name="Lipzen A."/>
            <person name="Salamov A."/>
            <person name="Ngan C.Y."/>
            <person name="Daum C."/>
            <person name="Chiniquy J."/>
            <person name="Barry K."/>
            <person name="LaButti K."/>
            <person name="Haridas S."/>
            <person name="Simmons B.A."/>
            <person name="Magnuson J.K."/>
            <person name="Mortensen U.H."/>
            <person name="Larsen T.O."/>
            <person name="Grigoriev I.V."/>
            <person name="Baker S.E."/>
            <person name="Andersen M.R."/>
            <person name="Nordberg H.P."/>
            <person name="Cantor M.N."/>
            <person name="Hua S.X."/>
        </authorList>
    </citation>
    <scope>NUCLEOTIDE SEQUENCE [LARGE SCALE GENOMIC DNA]</scope>
    <source>
        <strain evidence="11">IBT 19404</strain>
    </source>
</reference>
<feature type="transmembrane region" description="Helical" evidence="6">
    <location>
        <begin position="207"/>
        <end position="228"/>
    </location>
</feature>
<evidence type="ECO:0000259" key="9">
    <source>
        <dbReference type="Pfam" id="PF13515"/>
    </source>
</evidence>
<evidence type="ECO:0000256" key="3">
    <source>
        <dbReference type="ARBA" id="ARBA00022989"/>
    </source>
</evidence>